<dbReference type="Proteomes" id="UP000019402">
    <property type="component" value="Unassembled WGS sequence"/>
</dbReference>
<comment type="caution">
    <text evidence="1">The sequence shown here is derived from an EMBL/GenBank/DDBJ whole genome shotgun (WGS) entry which is preliminary data.</text>
</comment>
<accession>W7YCH6</accession>
<dbReference type="STRING" id="869213.GCA_000517085_03772"/>
<dbReference type="EMBL" id="BAMD01000071">
    <property type="protein sequence ID" value="GAF05168.1"/>
    <property type="molecule type" value="Genomic_DNA"/>
</dbReference>
<organism evidence="1 2">
    <name type="scientific">Saccharicrinis fermentans DSM 9555 = JCM 21142</name>
    <dbReference type="NCBI Taxonomy" id="869213"/>
    <lineage>
        <taxon>Bacteria</taxon>
        <taxon>Pseudomonadati</taxon>
        <taxon>Bacteroidota</taxon>
        <taxon>Bacteroidia</taxon>
        <taxon>Marinilabiliales</taxon>
        <taxon>Marinilabiliaceae</taxon>
        <taxon>Saccharicrinis</taxon>
    </lineage>
</organism>
<proteinExistence type="predicted"/>
<gene>
    <name evidence="1" type="ORF">JCM21142_93892</name>
</gene>
<keyword evidence="2" id="KW-1185">Reference proteome</keyword>
<evidence type="ECO:0000313" key="1">
    <source>
        <dbReference type="EMBL" id="GAF05168.1"/>
    </source>
</evidence>
<protein>
    <submittedName>
        <fullName evidence="1">Uncharacterized protein</fullName>
    </submittedName>
</protein>
<name>W7YCH6_9BACT</name>
<sequence length="50" mass="5871">MITKNEMACQVLLVGELGNNLFNCFIVVYDQFQHMFDGTFITHYEVLMDH</sequence>
<evidence type="ECO:0000313" key="2">
    <source>
        <dbReference type="Proteomes" id="UP000019402"/>
    </source>
</evidence>
<reference evidence="1 2" key="1">
    <citation type="journal article" date="2014" name="Genome Announc.">
        <title>Draft Genome Sequence of Cytophaga fermentans JCM 21142T, a Facultative Anaerobe Isolated from Marine Mud.</title>
        <authorList>
            <person name="Starns D."/>
            <person name="Oshima K."/>
            <person name="Suda W."/>
            <person name="Iino T."/>
            <person name="Yuki M."/>
            <person name="Inoue J."/>
            <person name="Kitamura K."/>
            <person name="Iida T."/>
            <person name="Darby A."/>
            <person name="Hattori M."/>
            <person name="Ohkuma M."/>
        </authorList>
    </citation>
    <scope>NUCLEOTIDE SEQUENCE [LARGE SCALE GENOMIC DNA]</scope>
    <source>
        <strain evidence="1 2">JCM 21142</strain>
    </source>
</reference>
<dbReference type="AlphaFoldDB" id="W7YCH6"/>